<feature type="compositionally biased region" description="Polar residues" evidence="1">
    <location>
        <begin position="500"/>
        <end position="517"/>
    </location>
</feature>
<proteinExistence type="predicted"/>
<evidence type="ECO:0000256" key="1">
    <source>
        <dbReference type="SAM" id="MobiDB-lite"/>
    </source>
</evidence>
<sequence length="543" mass="58245">MKSSNQSFHLKSRFSRLFCCVFVALTLLFWPFGVLAEDAGTSSAPSISLSIETPSDAETIIAPGRSFYVLGSIENGSNIPDNAVLTVSLTNADGTPVRNVTTSVKGNTSLYLPSNLNYYSPVTTEDVKNSGMPELISTDPVNGSDFNNASIKCYYNDKSFYAMIAGGNDIDQMKWRDANGAAYPELSEGTYTITVTLEEQDTTVLAQAQKAIAIGVSENKVLARFSPNEHFDFIKNWADDNGYRVYSDPFPGYWSQGIFCEILPEWRAADAAEYASGKVHCVLYNLKKSSSSYSVELGALQAQGAIDNPDRMAYYYYNNGEPSLTVGGNTVKAELEALPAGQKVAFTRAEVIAGATNENTYNTADIATETDLDTKDGITCGDTGETLAIYGVTAPIQLASEDIVDNGDNSYTLNNKITRLHYDITGDGVELEVDKPVDTLVRASGPSELEFKHDIPIDESMAGKTLGVRVTAYDSHNNAVYSGTLAAPGESPADEPEVTQPVTTASPVNPKTSTDNAASPVLPFTLLAAVLAGTAAFARKRAS</sequence>
<feature type="region of interest" description="Disordered" evidence="1">
    <location>
        <begin position="486"/>
        <end position="517"/>
    </location>
</feature>
<evidence type="ECO:0000313" key="2">
    <source>
        <dbReference type="EMBL" id="VYU14707.1"/>
    </source>
</evidence>
<accession>A0A6N3CLH3</accession>
<name>A0A6N3CLH3_EUBLI</name>
<dbReference type="AlphaFoldDB" id="A0A6N3CLH3"/>
<organism evidence="2">
    <name type="scientific">Eubacterium limosum</name>
    <dbReference type="NCBI Taxonomy" id="1736"/>
    <lineage>
        <taxon>Bacteria</taxon>
        <taxon>Bacillati</taxon>
        <taxon>Bacillota</taxon>
        <taxon>Clostridia</taxon>
        <taxon>Eubacteriales</taxon>
        <taxon>Eubacteriaceae</taxon>
        <taxon>Eubacterium</taxon>
    </lineage>
</organism>
<dbReference type="EMBL" id="CACRTR010000008">
    <property type="protein sequence ID" value="VYU14707.1"/>
    <property type="molecule type" value="Genomic_DNA"/>
</dbReference>
<gene>
    <name evidence="2" type="ORF">ELLFYP34_02802</name>
</gene>
<reference evidence="2" key="1">
    <citation type="submission" date="2019-11" db="EMBL/GenBank/DDBJ databases">
        <authorList>
            <person name="Feng L."/>
        </authorList>
    </citation>
    <scope>NUCLEOTIDE SEQUENCE</scope>
    <source>
        <strain evidence="2">ElimosumLFYP34</strain>
    </source>
</reference>
<protein>
    <submittedName>
        <fullName evidence="2">Uncharacterized protein</fullName>
    </submittedName>
</protein>